<feature type="domain" description="EGF-like" evidence="7">
    <location>
        <begin position="1160"/>
        <end position="1196"/>
    </location>
</feature>
<feature type="domain" description="Kazal-like" evidence="9">
    <location>
        <begin position="936"/>
        <end position="978"/>
    </location>
</feature>
<feature type="disulfide bond" evidence="6">
    <location>
        <begin position="1533"/>
        <end position="1550"/>
    </location>
</feature>
<feature type="domain" description="EGF-like" evidence="7">
    <location>
        <begin position="127"/>
        <end position="164"/>
    </location>
</feature>
<dbReference type="GO" id="GO:0005886">
    <property type="term" value="C:plasma membrane"/>
    <property type="evidence" value="ECO:0007669"/>
    <property type="project" value="TreeGrafter"/>
</dbReference>
<dbReference type="PROSITE" id="PS00022">
    <property type="entry name" value="EGF_1"/>
    <property type="match status" value="22"/>
</dbReference>
<feature type="disulfide bond" evidence="6">
    <location>
        <begin position="40"/>
        <end position="49"/>
    </location>
</feature>
<evidence type="ECO:0000256" key="1">
    <source>
        <dbReference type="ARBA" id="ARBA00022536"/>
    </source>
</evidence>
<feature type="disulfide bond" evidence="6">
    <location>
        <begin position="1387"/>
        <end position="1396"/>
    </location>
</feature>
<keyword evidence="5" id="KW-0325">Glycoprotein</keyword>
<feature type="domain" description="EGF-like" evidence="7">
    <location>
        <begin position="729"/>
        <end position="765"/>
    </location>
</feature>
<dbReference type="Pfam" id="PF07648">
    <property type="entry name" value="Kazal_2"/>
    <property type="match status" value="10"/>
</dbReference>
<feature type="domain" description="Kazal-like" evidence="9">
    <location>
        <begin position="348"/>
        <end position="394"/>
    </location>
</feature>
<reference evidence="10 11" key="1">
    <citation type="journal article" date="2017" name="PLoS Biol.">
        <title>The sea cucumber genome provides insights into morphological evolution and visceral regeneration.</title>
        <authorList>
            <person name="Zhang X."/>
            <person name="Sun L."/>
            <person name="Yuan J."/>
            <person name="Sun Y."/>
            <person name="Gao Y."/>
            <person name="Zhang L."/>
            <person name="Li S."/>
            <person name="Dai H."/>
            <person name="Hamel J.F."/>
            <person name="Liu C."/>
            <person name="Yu Y."/>
            <person name="Liu S."/>
            <person name="Lin W."/>
            <person name="Guo K."/>
            <person name="Jin S."/>
            <person name="Xu P."/>
            <person name="Storey K.B."/>
            <person name="Huan P."/>
            <person name="Zhang T."/>
            <person name="Zhou Y."/>
            <person name="Zhang J."/>
            <person name="Lin C."/>
            <person name="Li X."/>
            <person name="Xing L."/>
            <person name="Huo D."/>
            <person name="Sun M."/>
            <person name="Wang L."/>
            <person name="Mercier A."/>
            <person name="Li F."/>
            <person name="Yang H."/>
            <person name="Xiang J."/>
        </authorList>
    </citation>
    <scope>NUCLEOTIDE SEQUENCE [LARGE SCALE GENOMIC DNA]</scope>
    <source>
        <strain evidence="10">Shaxun</strain>
        <tissue evidence="10">Muscle</tissue>
    </source>
</reference>
<dbReference type="GO" id="GO:0032991">
    <property type="term" value="C:protein-containing complex"/>
    <property type="evidence" value="ECO:0007669"/>
    <property type="project" value="TreeGrafter"/>
</dbReference>
<accession>A0A2G8KK52</accession>
<dbReference type="GO" id="GO:0007157">
    <property type="term" value="P:heterophilic cell-cell adhesion via plasma membrane cell adhesion molecules"/>
    <property type="evidence" value="ECO:0007669"/>
    <property type="project" value="TreeGrafter"/>
</dbReference>
<evidence type="ECO:0000256" key="6">
    <source>
        <dbReference type="PROSITE-ProRule" id="PRU00076"/>
    </source>
</evidence>
<feature type="domain" description="EGF-like" evidence="7">
    <location>
        <begin position="165"/>
        <end position="203"/>
    </location>
</feature>
<dbReference type="FunFam" id="2.10.25.10:FF:000173">
    <property type="entry name" value="Neurogenic locus notch protein 2"/>
    <property type="match status" value="1"/>
</dbReference>
<keyword evidence="4 6" id="KW-1015">Disulfide bond</keyword>
<dbReference type="InterPro" id="IPR051022">
    <property type="entry name" value="Notch_Cell-Fate_Det"/>
</dbReference>
<feature type="domain" description="EGF-like" evidence="7">
    <location>
        <begin position="1772"/>
        <end position="1811"/>
    </location>
</feature>
<dbReference type="PANTHER" id="PTHR24049:SF22">
    <property type="entry name" value="DROSOPHILA CRUMBS HOMOLOG"/>
    <property type="match status" value="1"/>
</dbReference>
<feature type="domain" description="EGF-like" evidence="7">
    <location>
        <begin position="2146"/>
        <end position="2181"/>
    </location>
</feature>
<keyword evidence="1 6" id="KW-0245">EGF-like domain</keyword>
<dbReference type="SMART" id="SM00181">
    <property type="entry name" value="EGF"/>
    <property type="match status" value="22"/>
</dbReference>
<evidence type="ECO:0000259" key="9">
    <source>
        <dbReference type="PROSITE" id="PS51465"/>
    </source>
</evidence>
<feature type="disulfide bond" evidence="6">
    <location>
        <begin position="1064"/>
        <end position="1073"/>
    </location>
</feature>
<dbReference type="PROSITE" id="PS50825">
    <property type="entry name" value="HYR"/>
    <property type="match status" value="1"/>
</dbReference>
<sequence length="2504" mass="263989">MVNNTTCVSISSGNACDNNDCINGDCTETDFTASGYTCTCFRGYVGEYCDIPVDNQCDECINGDCLLDPFGGRGSTCIVLFVGTLERTVTLPIADLCGARPCENRGFCFNERCFCLTGYEGEFCEIVGGECANDPCQNDGDCTNIGESGYVCLCKRGYFGTNCEESLCDLSVCQNGGRCQLFDASTFGYVCHCLNGYIGQFCELIGECDTACIAVLDPVCGTDGTTYGNDCELGIATCRNPTVTLAARGPCPDECDTFCFLNYDPVCGTDGVTYSNDCELGIATCRDPRVALAYRGECTNECDTVCFTIYDPVCGTDGVTYSNDCELGIATCRDPRVALAYRGECTNECDTFCIFIYDPVCGTDGVTYGNDCELGTATCKDSRVTLAYRGECTSECDTACIAVFDPVCGTDGTTYGNDCELGIATCRNPMVTLASRGPCPDECDTFCILIYDPVCGTDGVTYSNDCALGVATCKDPRVTLAYSGECTNECDTFCIFIYDPVCGTDGVTYGNDCELGIATCKDSRVTLAYSGECTNTDCVFLCAAIYAPVCGSDGQTYSNACELRGAACLNPEIFLLYEGECDATGCDFACEEIYAPVCGSDGQTYSNGCELRRALCFNPTISLLHHGECDVTGCNFPCVEIYAPVCGSDGQTYGNACELRRAACLDPNIYEQYEGECVEQPPVCMDCAASTVFCNITHFFESCDNCPNISHTCCDNCCGGQRCLPRDTGPNACSSRPCYNGGTCVSQGPFFECRCPPGYTGLYCEQVFEEECQDCRLVRVDCTAGIMNQRCGYCPNVTHVCCEDCCGGQTCVPRETGTNMCDYSPCQNGGSCFPRGGDYMCLCPVGIGGRNCEDNGPDTTPPFIFNCSAVHSFVFDSGASVPVEWSPPTGFDDRGGNVVMTGPGLTSLSLPAGSWNFYYTFQDVVGNLAQCFVNVVIEALDCDNLDCSDTGGPVCGSNFETYSDICELRRFACSAVSEPPSLLFDGSCEDFDPCAIDCPDITRPVCSTDGYTYPNLCELSIDRCRYGDIEIAHEGGCENACDGRPCMNGGSCRPLGLEDFFCMCPLDFLGPICDVFVGGGGGLCNPNPCMNGGTCEELPFLDLYICQCPNGLFGLQCQDGGGGPCDPNPCGNGGTCESIPFIDVHICTCPDGSIGQNCASGGVCDQNPCGTGGTCQETPIGHICICQDGSIGPECPDGIGCDRNPCGTGGTCQETPIGHICFCPDGNIGPECIGGGGGGGACDPNPCGPRGTCQETPIGHICFCPDGSIGPECLGGGGGGACDPNPCGPRGTCEETPFGYICFCPDGSIGQECPDGGGGGACDPNPCFNDGSCSELPFPDGAYICSCLPGTFGVNCENGGGGGACDPNPCGPRGTCEETPFGYICFCPDGSIGQECPDGGGGGACDPNPCFNDGSCSELPFPDGAYICNCLPGTFGVNCENGGGGGACDPNPCGPRGTCEETPFGYICFCPDGSIGQECPDGGGGGACDPNPCGPRGTCQETPIGHICFCPDGSIGPECPDGGGDRSCDSNPCQNGGTCEEFTFLDGYYCNCPPGVLGLDCEIAKVFSEAQPAASSSFLSVVEELPSPEVCGIEGNRVTQSDNAMQNKEEEAELVIQILVVPEELVKKLPLDIFVFVQMAASVKNVQMEEEAELVIQILVVPEELVKKLPLDIFVFVQMAASVKNVQMEEEAELVIQILVVPEELVKKLPLDIFVFVQMAASVKNVQMVEEAELVIQILVSMMDLFGTSFSDGVYLYCLPGTFGVNCENGGGGGACDPNPCFNDGSCSELPFPDGAYICSCLPGTFGVNCENGGGGGACDPNPCGPRGTCEETPFGYICFVQMAASVKNVQMEEEAELVIQILVVPEELVKKLPLDIFVFVQMAASVKNVQMEEEAELVIQILVVPEELVKKLPLDIFVFVQMAASVKNVQMNIEIFALSGFVCVGGGGGACDPNPCGPEELVKKLPLDIFVFVQMAASVKNVQMEEEAELVNPNPCGPRGTCEETPFGYICFLSRWQHRSRMSRWYLLAYGTCPDGTGPVTTCFDRPCGVGRSPCTSYPDAVCVDNYCGGCNTDWYLDGELVDCNDNTACPDGLPPIPCLVDPCTFASCTSNPEARCVANYCNRMRPCLAEWFDENGDQVECGGGGGACDPNPCGPRGTCEETPFGYICFCPDVAGQECPDDIAPCASNPCLNGGTCTPGDVAFFCTCVQGFTGRNCQDFVGVGVSIDCPTPGAIEIFEIGANIVAVWPLVTCSDGINFPVAATCSSDPGDVFPRGGNNMVSCLCSINMVVAECSFVVGNDAVGVFNSSVDNAWCLPIIRSPVRVTPRLISLQKLTLSEWRTLCAHNGWGFCLPVHLASLVPPVNKNTHKQDMFSSKDATPTNKILSTSFGPINPCVSQPCLNGGVCSPSPMNPADFTCACPAANTGRFCQDVVPPLVATCLPEDLSIITFDTGVFATWNNVVCTSPGSMLPLAVTCDQESPASFLGAGRNVVECTCEDMATG</sequence>
<evidence type="ECO:0000313" key="11">
    <source>
        <dbReference type="Proteomes" id="UP000230750"/>
    </source>
</evidence>
<feature type="domain" description="EGF-like" evidence="7">
    <location>
        <begin position="2393"/>
        <end position="2432"/>
    </location>
</feature>
<feature type="disulfide bond" evidence="6">
    <location>
        <begin position="1186"/>
        <end position="1195"/>
    </location>
</feature>
<evidence type="ECO:0000256" key="5">
    <source>
        <dbReference type="ARBA" id="ARBA00023180"/>
    </source>
</evidence>
<feature type="domain" description="EGF-like" evidence="7">
    <location>
        <begin position="1080"/>
        <end position="1118"/>
    </location>
</feature>
<feature type="disulfide bond" evidence="6">
    <location>
        <begin position="755"/>
        <end position="764"/>
    </location>
</feature>
<feature type="domain" description="HYR" evidence="8">
    <location>
        <begin position="857"/>
        <end position="939"/>
    </location>
</feature>
<feature type="disulfide bond" evidence="6">
    <location>
        <begin position="2422"/>
        <end position="2431"/>
    </location>
</feature>
<feature type="domain" description="EGF-like" evidence="7">
    <location>
        <begin position="1038"/>
        <end position="1074"/>
    </location>
</feature>
<feature type="disulfide bond" evidence="6">
    <location>
        <begin position="115"/>
        <end position="124"/>
    </location>
</feature>
<dbReference type="PROSITE" id="PS01186">
    <property type="entry name" value="EGF_2"/>
    <property type="match status" value="6"/>
</dbReference>
<feature type="domain" description="EGF-like" evidence="7">
    <location>
        <begin position="1444"/>
        <end position="1480"/>
    </location>
</feature>
<feature type="domain" description="Kazal-like" evidence="9">
    <location>
        <begin position="440"/>
        <end position="488"/>
    </location>
</feature>
<organism evidence="10 11">
    <name type="scientific">Stichopus japonicus</name>
    <name type="common">Sea cucumber</name>
    <dbReference type="NCBI Taxonomy" id="307972"/>
    <lineage>
        <taxon>Eukaryota</taxon>
        <taxon>Metazoa</taxon>
        <taxon>Echinodermata</taxon>
        <taxon>Eleutherozoa</taxon>
        <taxon>Echinozoa</taxon>
        <taxon>Holothuroidea</taxon>
        <taxon>Aspidochirotacea</taxon>
        <taxon>Aspidochirotida</taxon>
        <taxon>Stichopodidae</taxon>
        <taxon>Apostichopus</taxon>
    </lineage>
</organism>
<dbReference type="Gene3D" id="3.30.60.30">
    <property type="match status" value="12"/>
</dbReference>
<dbReference type="SUPFAM" id="SSF100895">
    <property type="entry name" value="Kazal-type serine protease inhibitors"/>
    <property type="match status" value="12"/>
</dbReference>
<feature type="domain" description="EGF-like" evidence="7">
    <location>
        <begin position="12"/>
        <end position="50"/>
    </location>
</feature>
<comment type="caution">
    <text evidence="10">The sequence shown here is derived from an EMBL/GenBank/DDBJ whole genome shotgun (WGS) entry which is preliminary data.</text>
</comment>
<keyword evidence="11" id="KW-1185">Reference proteome</keyword>
<dbReference type="Pfam" id="PF00008">
    <property type="entry name" value="EGF"/>
    <property type="match status" value="8"/>
</dbReference>
<feature type="domain" description="Kazal-like" evidence="9">
    <location>
        <begin position="982"/>
        <end position="1039"/>
    </location>
</feature>
<feature type="disulfide bond" evidence="6">
    <location>
        <begin position="1223"/>
        <end position="1232"/>
    </location>
</feature>
<evidence type="ECO:0000259" key="8">
    <source>
        <dbReference type="PROSITE" id="PS50825"/>
    </source>
</evidence>
<feature type="domain" description="EGF-like" evidence="7">
    <location>
        <begin position="1238"/>
        <end position="1274"/>
    </location>
</feature>
<evidence type="ECO:0000256" key="3">
    <source>
        <dbReference type="ARBA" id="ARBA00022737"/>
    </source>
</evidence>
<dbReference type="InterPro" id="IPR003410">
    <property type="entry name" value="HYR_dom"/>
</dbReference>
<feature type="disulfide bond" evidence="6">
    <location>
        <begin position="843"/>
        <end position="852"/>
    </location>
</feature>
<feature type="domain" description="Kazal-like" evidence="9">
    <location>
        <begin position="395"/>
        <end position="439"/>
    </location>
</feature>
<dbReference type="OrthoDB" id="126772at2759"/>
<proteinExistence type="predicted"/>
<dbReference type="Pfam" id="PF02494">
    <property type="entry name" value="HYR"/>
    <property type="match status" value="1"/>
</dbReference>
<dbReference type="InterPro" id="IPR000742">
    <property type="entry name" value="EGF"/>
</dbReference>
<feature type="domain" description="EGF-like" evidence="7">
    <location>
        <begin position="1524"/>
        <end position="1562"/>
    </location>
</feature>
<dbReference type="Gene3D" id="2.10.25.10">
    <property type="entry name" value="Laminin"/>
    <property type="match status" value="15"/>
</dbReference>
<dbReference type="FunFam" id="2.10.25.10:FF:000434">
    <property type="entry name" value="Predicted protein"/>
    <property type="match status" value="1"/>
</dbReference>
<dbReference type="GO" id="GO:0005509">
    <property type="term" value="F:calcium ion binding"/>
    <property type="evidence" value="ECO:0007669"/>
    <property type="project" value="InterPro"/>
</dbReference>
<dbReference type="GO" id="GO:0045197">
    <property type="term" value="P:establishment or maintenance of epithelial cell apical/basal polarity"/>
    <property type="evidence" value="ECO:0007669"/>
    <property type="project" value="TreeGrafter"/>
</dbReference>
<feature type="domain" description="Kazal-like" evidence="9">
    <location>
        <begin position="299"/>
        <end position="347"/>
    </location>
</feature>
<dbReference type="InterPro" id="IPR002350">
    <property type="entry name" value="Kazal_dom"/>
</dbReference>
<feature type="disulfide bond" evidence="6">
    <location>
        <begin position="1801"/>
        <end position="1810"/>
    </location>
</feature>
<feature type="domain" description="Kazal-like" evidence="9">
    <location>
        <begin position="527"/>
        <end position="583"/>
    </location>
</feature>
<dbReference type="CDD" id="cd00054">
    <property type="entry name" value="EGF_CA"/>
    <property type="match status" value="4"/>
</dbReference>
<dbReference type="InterPro" id="IPR001881">
    <property type="entry name" value="EGF-like_Ca-bd_dom"/>
</dbReference>
<evidence type="ECO:0000259" key="7">
    <source>
        <dbReference type="PROSITE" id="PS50026"/>
    </source>
</evidence>
<feature type="domain" description="Kazal-like" evidence="9">
    <location>
        <begin position="203"/>
        <end position="241"/>
    </location>
</feature>
<feature type="domain" description="EGF-like" evidence="7">
    <location>
        <begin position="1401"/>
        <end position="1440"/>
    </location>
</feature>
<feature type="domain" description="EGF-like" evidence="7">
    <location>
        <begin position="1361"/>
        <end position="1397"/>
    </location>
</feature>
<keyword evidence="3" id="KW-0677">Repeat</keyword>
<gene>
    <name evidence="10" type="ORF">BSL78_14739</name>
</gene>
<feature type="disulfide bond" evidence="6">
    <location>
        <begin position="1430"/>
        <end position="1439"/>
    </location>
</feature>
<dbReference type="EMBL" id="MRZV01000525">
    <property type="protein sequence ID" value="PIK48379.1"/>
    <property type="molecule type" value="Genomic_DNA"/>
</dbReference>
<feature type="disulfide bond" evidence="6">
    <location>
        <begin position="21"/>
        <end position="38"/>
    </location>
</feature>
<feature type="disulfide bond" evidence="6">
    <location>
        <begin position="1304"/>
        <end position="1313"/>
    </location>
</feature>
<feature type="disulfide bond" evidence="6">
    <location>
        <begin position="1264"/>
        <end position="1273"/>
    </location>
</feature>
<feature type="disulfide bond" evidence="6">
    <location>
        <begin position="1108"/>
        <end position="1117"/>
    </location>
</feature>
<comment type="caution">
    <text evidence="6">Lacks conserved residue(s) required for the propagation of feature annotation.</text>
</comment>
<dbReference type="PROSITE" id="PS51465">
    <property type="entry name" value="KAZAL_2"/>
    <property type="match status" value="12"/>
</dbReference>
<dbReference type="PROSITE" id="PS50026">
    <property type="entry name" value="EGF_3"/>
    <property type="match status" value="23"/>
</dbReference>
<feature type="domain" description="Kazal-like" evidence="9">
    <location>
        <begin position="630"/>
        <end position="679"/>
    </location>
</feature>
<dbReference type="SMART" id="SM00179">
    <property type="entry name" value="EGF_CA"/>
    <property type="match status" value="11"/>
</dbReference>
<dbReference type="FunFam" id="2.10.25.10:FF:000012">
    <property type="entry name" value="Delta-like protein"/>
    <property type="match status" value="1"/>
</dbReference>
<feature type="disulfide bond" evidence="6">
    <location>
        <begin position="1552"/>
        <end position="1561"/>
    </location>
</feature>
<dbReference type="Pfam" id="PF00050">
    <property type="entry name" value="Kazal_1"/>
    <property type="match status" value="1"/>
</dbReference>
<keyword evidence="2" id="KW-0732">Signal</keyword>
<feature type="domain" description="EGF-like" evidence="7">
    <location>
        <begin position="2183"/>
        <end position="2219"/>
    </location>
</feature>
<feature type="domain" description="EGF-like" evidence="7">
    <location>
        <begin position="817"/>
        <end position="853"/>
    </location>
</feature>
<evidence type="ECO:0000256" key="4">
    <source>
        <dbReference type="ARBA" id="ARBA00023157"/>
    </source>
</evidence>
<protein>
    <submittedName>
        <fullName evidence="10">Kazal-type serine proteinase inhibitor 1</fullName>
    </submittedName>
</protein>
<dbReference type="Proteomes" id="UP000230750">
    <property type="component" value="Unassembled WGS sequence"/>
</dbReference>
<dbReference type="PANTHER" id="PTHR24049">
    <property type="entry name" value="CRUMBS FAMILY MEMBER"/>
    <property type="match status" value="1"/>
</dbReference>
<feature type="disulfide bond" evidence="6">
    <location>
        <begin position="193"/>
        <end position="202"/>
    </location>
</feature>
<feature type="domain" description="EGF-like" evidence="7">
    <location>
        <begin position="1197"/>
        <end position="1233"/>
    </location>
</feature>
<dbReference type="SUPFAM" id="SSF57196">
    <property type="entry name" value="EGF/Laminin"/>
    <property type="match status" value="13"/>
</dbReference>
<feature type="domain" description="Kazal-like" evidence="9">
    <location>
        <begin position="489"/>
        <end position="524"/>
    </location>
</feature>
<feature type="disulfide bond" evidence="6">
    <location>
        <begin position="1347"/>
        <end position="1356"/>
    </location>
</feature>
<feature type="domain" description="EGF-like" evidence="7">
    <location>
        <begin position="1278"/>
        <end position="1314"/>
    </location>
</feature>
<feature type="domain" description="EGF-like" evidence="7">
    <location>
        <begin position="1484"/>
        <end position="1520"/>
    </location>
</feature>
<feature type="domain" description="Kazal-like" evidence="9">
    <location>
        <begin position="584"/>
        <end position="629"/>
    </location>
</feature>
<feature type="disulfide bond" evidence="6">
    <location>
        <begin position="1149"/>
        <end position="1158"/>
    </location>
</feature>
<feature type="domain" description="EGF-like" evidence="7">
    <location>
        <begin position="93"/>
        <end position="125"/>
    </location>
</feature>
<dbReference type="InterPro" id="IPR036058">
    <property type="entry name" value="Kazal_dom_sf"/>
</dbReference>
<evidence type="ECO:0000313" key="10">
    <source>
        <dbReference type="EMBL" id="PIK48379.1"/>
    </source>
</evidence>
<evidence type="ECO:0000256" key="2">
    <source>
        <dbReference type="ARBA" id="ARBA00022729"/>
    </source>
</evidence>
<name>A0A2G8KK52_STIJA</name>
<feature type="domain" description="EGF-like" evidence="7">
    <location>
        <begin position="1318"/>
        <end position="1357"/>
    </location>
</feature>
<feature type="disulfide bond" evidence="6">
    <location>
        <begin position="154"/>
        <end position="163"/>
    </location>
</feature>
<feature type="disulfide bond" evidence="6">
    <location>
        <begin position="16"/>
        <end position="26"/>
    </location>
</feature>
<dbReference type="SMART" id="SM00280">
    <property type="entry name" value="KAZAL"/>
    <property type="match status" value="12"/>
</dbReference>
<dbReference type="STRING" id="307972.A0A2G8KK52"/>
<feature type="disulfide bond" evidence="6">
    <location>
        <begin position="1089"/>
        <end position="1106"/>
    </location>
</feature>
<feature type="disulfide bond" evidence="6">
    <location>
        <begin position="2209"/>
        <end position="2218"/>
    </location>
</feature>
<dbReference type="CDD" id="cd00104">
    <property type="entry name" value="KAZAL_FS"/>
    <property type="match status" value="11"/>
</dbReference>
<feature type="domain" description="EGF-like" evidence="7">
    <location>
        <begin position="1121"/>
        <end position="1159"/>
    </location>
</feature>
<feature type="disulfide bond" evidence="6">
    <location>
        <begin position="1130"/>
        <end position="1147"/>
    </location>
</feature>
<feature type="domain" description="Kazal-like" evidence="9">
    <location>
        <begin position="245"/>
        <end position="298"/>
    </location>
</feature>
<feature type="disulfide bond" evidence="6">
    <location>
        <begin position="1510"/>
        <end position="1519"/>
    </location>
</feature>
<feature type="disulfide bond" evidence="6">
    <location>
        <begin position="1470"/>
        <end position="1479"/>
    </location>
</feature>